<dbReference type="GeneTree" id="ENSGT00940000155915"/>
<dbReference type="InterPro" id="IPR047100">
    <property type="entry name" value="Contactin-1_Ig-like_3"/>
</dbReference>
<keyword evidence="9" id="KW-1015">Disulfide bond</keyword>
<sequence>MTFDVTFIFFSNRWRMNNGDVDLTSDRYSMVGGNLVINNPDKQKDAGIYYCLASNNYGMVRSTEATLSFGYLDPFPPEERPEVRVKEGKGMVLLCDPPYHFPDDLSYRWLLNEFPVFITMDKRRFVSQTNGNLYRARLCRHTFLCFVSSLFTKSVFSKFIPLIPLPERTTKPYPADIVVQFKDVYALMGQNVTLECFALGNPVPDIRWRKVLEPMPSTAEISTSGAVLKIFNIQLEDEGTYECEAENIRGKDKHHGRIYVQAFPEWVEHINDTEVDIGSDLYWPCVATGKPIPTIRWLKNGYSYHKGELRLYDVTFENAGMYQCIAENTHGVIYANAELKILGQKRTTSLAPTFEMNPMKKKILAAKGGRVIIECKPKAAPKPKFSWSKGTEWLVNSSRILIWEDGSLEINNITRNDGGIYTCFAENNRGKANSTGTLVITDPTRIILAPINADITVGENATMQCAASFDPALDLTFIWSFNGYVIDFNKENIHYQRNFMLDSNGELLIRNAQLKHAGRYTCTAQTIVDNSSASADLVVRGPPGPPGGLRIEDIRATSVALTWSRGSDNHSPISKYNIQTKTILSDDWKDAKTDPPIIEGNMEAARAVDLIPWMEYEFRVVATNTLGIGEPSIPSNKIKTDGAAPNVAPSDVGGGGGSNRELTITWPLSREYHYGNNFGYIVAFKPFDGEEWKKVTVTNPDTGRYVHKDETMRPSTAFQVKVKAFNNKGDGPYSLTAVINSAQDAPSEAPAEVGVKVLSSSEISVHWEHVVEKIVESYQVSSIFIKLNTFIHKYISIKLKLDMVTINCILLRVTAPSQPPRIISSIRSGSRYIITWDHVVALSNESTVTGYKVLYRPDGQHDGKLYSTHKHSIEVPIPRDGEYVVEVRAHSDGGDGVVSQVKISGKPVIEDTFQLCTYDYVIYLTNKSFNTCHIFSFNHNCTKKS</sequence>
<comment type="subcellular location">
    <subcellularLocation>
        <location evidence="1">Cell membrane</location>
        <topology evidence="1">Lipid-anchor</topology>
        <topology evidence="1">GPI-anchor</topology>
    </subcellularLocation>
</comment>
<evidence type="ECO:0000259" key="15">
    <source>
        <dbReference type="PROSITE" id="PS50835"/>
    </source>
</evidence>
<keyword evidence="12" id="KW-0393">Immunoglobulin domain</keyword>
<dbReference type="InterPro" id="IPR003961">
    <property type="entry name" value="FN3_dom"/>
</dbReference>
<dbReference type="Pfam" id="PF07679">
    <property type="entry name" value="I-set"/>
    <property type="match status" value="1"/>
</dbReference>
<dbReference type="FunFam" id="2.60.40.10:FF:000054">
    <property type="entry name" value="Contactin 1"/>
    <property type="match status" value="1"/>
</dbReference>
<evidence type="ECO:0000256" key="7">
    <source>
        <dbReference type="ARBA" id="ARBA00022889"/>
    </source>
</evidence>
<evidence type="ECO:0000256" key="4">
    <source>
        <dbReference type="ARBA" id="ARBA00022622"/>
    </source>
</evidence>
<accession>A0A9L0IMM7</accession>
<evidence type="ECO:0000256" key="1">
    <source>
        <dbReference type="ARBA" id="ARBA00004609"/>
    </source>
</evidence>
<dbReference type="InterPro" id="IPR047101">
    <property type="entry name" value="Contactin-1_Ig6"/>
</dbReference>
<dbReference type="FunFam" id="2.60.40.10:FF:000005">
    <property type="entry name" value="Neuronal cell adhesion molecule"/>
    <property type="match status" value="1"/>
</dbReference>
<dbReference type="Gene3D" id="2.60.40.10">
    <property type="entry name" value="Immunoglobulins"/>
    <property type="match status" value="9"/>
</dbReference>
<feature type="domain" description="Ig-like" evidence="15">
    <location>
        <begin position="174"/>
        <end position="247"/>
    </location>
</feature>
<evidence type="ECO:0000256" key="5">
    <source>
        <dbReference type="ARBA" id="ARBA00022729"/>
    </source>
</evidence>
<dbReference type="InterPro" id="IPR036179">
    <property type="entry name" value="Ig-like_dom_sf"/>
</dbReference>
<dbReference type="SMART" id="SM00060">
    <property type="entry name" value="FN3"/>
    <property type="match status" value="3"/>
</dbReference>
<dbReference type="Ensembl" id="ENSEAST00005041965.1">
    <property type="protein sequence ID" value="ENSEASP00005038328.1"/>
    <property type="gene ID" value="ENSEASG00005023486.2"/>
</dbReference>
<dbReference type="InterPro" id="IPR013098">
    <property type="entry name" value="Ig_I-set"/>
</dbReference>
<reference evidence="17 18" key="1">
    <citation type="journal article" date="2020" name="Nat. Commun.">
        <title>Donkey genomes provide new insights into domestication and selection for coat color.</title>
        <authorList>
            <person name="Wang"/>
            <person name="C."/>
            <person name="Li"/>
            <person name="H."/>
            <person name="Guo"/>
            <person name="Y."/>
            <person name="Huang"/>
            <person name="J."/>
            <person name="Sun"/>
            <person name="Y."/>
            <person name="Min"/>
            <person name="J."/>
            <person name="Wang"/>
            <person name="J."/>
            <person name="Fang"/>
            <person name="X."/>
            <person name="Zhao"/>
            <person name="Z."/>
            <person name="Wang"/>
            <person name="S."/>
            <person name="Zhang"/>
            <person name="Y."/>
            <person name="Liu"/>
            <person name="Q."/>
            <person name="Jiang"/>
            <person name="Q."/>
            <person name="Wang"/>
            <person name="X."/>
            <person name="Guo"/>
            <person name="Y."/>
            <person name="Yang"/>
            <person name="C."/>
            <person name="Wang"/>
            <person name="Y."/>
            <person name="Tian"/>
            <person name="F."/>
            <person name="Zhuang"/>
            <person name="G."/>
            <person name="Fan"/>
            <person name="Y."/>
            <person name="Gao"/>
            <person name="Q."/>
            <person name="Li"/>
            <person name="Y."/>
            <person name="Ju"/>
            <person name="Z."/>
            <person name="Li"/>
            <person name="J."/>
            <person name="Li"/>
            <person name="R."/>
            <person name="Hou"/>
            <person name="M."/>
            <person name="Yang"/>
            <person name="G."/>
            <person name="Liu"/>
            <person name="G."/>
            <person name="Liu"/>
            <person name="W."/>
            <person name="Guo"/>
            <person name="J."/>
            <person name="Pan"/>
            <person name="S."/>
            <person name="Fan"/>
            <person name="G."/>
            <person name="Zhang"/>
            <person name="W."/>
            <person name="Zhang"/>
            <person name="R."/>
            <person name="Yu"/>
            <person name="J."/>
            <person name="Zhang"/>
            <person name="X."/>
            <person name="Yin"/>
            <person name="Q."/>
            <person name="Ji"/>
            <person name="C."/>
            <person name="Jin"/>
            <person name="Y."/>
            <person name="Yue"/>
            <person name="G."/>
            <person name="Liu"/>
            <person name="M."/>
            <person name="Xu"/>
            <person name="J."/>
            <person name="Liu"/>
            <person name="S."/>
            <person name="Jordana"/>
            <person name="J."/>
            <person name="Noce"/>
            <person name="A."/>
            <person name="Amills"/>
            <person name="M."/>
            <person name="Wu"/>
            <person name="D.D."/>
            <person name="Li"/>
            <person name="S."/>
            <person name="Zhou"/>
            <person name="X. and Zhong"/>
            <person name="J."/>
        </authorList>
    </citation>
    <scope>NUCLEOTIDE SEQUENCE [LARGE SCALE GENOMIC DNA]</scope>
</reference>
<dbReference type="InterPro" id="IPR013151">
    <property type="entry name" value="Immunoglobulin_dom"/>
</dbReference>
<name>A0A9L0IMM7_EQUAS</name>
<gene>
    <name evidence="17" type="primary">CNTN1</name>
</gene>
<evidence type="ECO:0000313" key="18">
    <source>
        <dbReference type="Proteomes" id="UP000694387"/>
    </source>
</evidence>
<evidence type="ECO:0000256" key="10">
    <source>
        <dbReference type="ARBA" id="ARBA00023180"/>
    </source>
</evidence>
<dbReference type="GO" id="GO:0005886">
    <property type="term" value="C:plasma membrane"/>
    <property type="evidence" value="ECO:0007669"/>
    <property type="project" value="UniProtKB-SubCell"/>
</dbReference>
<keyword evidence="7" id="KW-0130">Cell adhesion</keyword>
<dbReference type="InterPro" id="IPR013783">
    <property type="entry name" value="Ig-like_fold"/>
</dbReference>
<evidence type="ECO:0000256" key="13">
    <source>
        <dbReference type="ARBA" id="ARBA00034548"/>
    </source>
</evidence>
<reference evidence="17" key="3">
    <citation type="submission" date="2025-09" db="UniProtKB">
        <authorList>
            <consortium name="Ensembl"/>
        </authorList>
    </citation>
    <scope>IDENTIFICATION</scope>
</reference>
<keyword evidence="8" id="KW-0472">Membrane</keyword>
<dbReference type="GO" id="GO:0007420">
    <property type="term" value="P:brain development"/>
    <property type="evidence" value="ECO:0007669"/>
    <property type="project" value="TreeGrafter"/>
</dbReference>
<evidence type="ECO:0000256" key="6">
    <source>
        <dbReference type="ARBA" id="ARBA00022737"/>
    </source>
</evidence>
<keyword evidence="10" id="KW-0325">Glycoprotein</keyword>
<reference evidence="17" key="2">
    <citation type="submission" date="2025-08" db="UniProtKB">
        <authorList>
            <consortium name="Ensembl"/>
        </authorList>
    </citation>
    <scope>IDENTIFICATION</scope>
</reference>
<keyword evidence="6" id="KW-0677">Repeat</keyword>
<keyword evidence="11" id="KW-0449">Lipoprotein</keyword>
<dbReference type="Pfam" id="PF13927">
    <property type="entry name" value="Ig_3"/>
    <property type="match status" value="2"/>
</dbReference>
<evidence type="ECO:0000256" key="12">
    <source>
        <dbReference type="ARBA" id="ARBA00023319"/>
    </source>
</evidence>
<organism evidence="17 18">
    <name type="scientific">Equus asinus</name>
    <name type="common">Donkey</name>
    <name type="synonym">Equus africanus asinus</name>
    <dbReference type="NCBI Taxonomy" id="9793"/>
    <lineage>
        <taxon>Eukaryota</taxon>
        <taxon>Metazoa</taxon>
        <taxon>Chordata</taxon>
        <taxon>Craniata</taxon>
        <taxon>Vertebrata</taxon>
        <taxon>Euteleostomi</taxon>
        <taxon>Mammalia</taxon>
        <taxon>Eutheria</taxon>
        <taxon>Laurasiatheria</taxon>
        <taxon>Perissodactyla</taxon>
        <taxon>Equidae</taxon>
        <taxon>Equus</taxon>
    </lineage>
</organism>
<dbReference type="Pfam" id="PF00041">
    <property type="entry name" value="fn3"/>
    <property type="match status" value="1"/>
</dbReference>
<feature type="domain" description="Fibronectin type-III" evidence="16">
    <location>
        <begin position="545"/>
        <end position="643"/>
    </location>
</feature>
<dbReference type="FunFam" id="2.60.40.10:FF:000035">
    <property type="entry name" value="Contactin 1"/>
    <property type="match status" value="1"/>
</dbReference>
<dbReference type="CDD" id="cd05852">
    <property type="entry name" value="Ig5_Contactin-1"/>
    <property type="match status" value="1"/>
</dbReference>
<dbReference type="SMART" id="SM00408">
    <property type="entry name" value="IGc2"/>
    <property type="match status" value="4"/>
</dbReference>
<evidence type="ECO:0000256" key="14">
    <source>
        <dbReference type="SAM" id="MobiDB-lite"/>
    </source>
</evidence>
<keyword evidence="4" id="KW-0336">GPI-anchor</keyword>
<dbReference type="AlphaFoldDB" id="A0A9L0IMM7"/>
<keyword evidence="18" id="KW-1185">Reference proteome</keyword>
<dbReference type="PROSITE" id="PS50835">
    <property type="entry name" value="IG_LIKE"/>
    <property type="match status" value="5"/>
</dbReference>
<dbReference type="CDD" id="cd00063">
    <property type="entry name" value="FN3"/>
    <property type="match status" value="3"/>
</dbReference>
<dbReference type="InterPro" id="IPR003598">
    <property type="entry name" value="Ig_sub2"/>
</dbReference>
<feature type="region of interest" description="Disordered" evidence="14">
    <location>
        <begin position="637"/>
        <end position="658"/>
    </location>
</feature>
<dbReference type="PANTHER" id="PTHR44170:SF10">
    <property type="entry name" value="CONTACTIN-1"/>
    <property type="match status" value="1"/>
</dbReference>
<dbReference type="FunFam" id="2.60.40.10:FF:000047">
    <property type="entry name" value="Contactin 1"/>
    <property type="match status" value="1"/>
</dbReference>
<keyword evidence="3" id="KW-1003">Cell membrane</keyword>
<feature type="domain" description="Fibronectin type-III" evidence="16">
    <location>
        <begin position="648"/>
        <end position="744"/>
    </location>
</feature>
<dbReference type="SUPFAM" id="SSF48726">
    <property type="entry name" value="Immunoglobulin"/>
    <property type="match status" value="6"/>
</dbReference>
<evidence type="ECO:0000259" key="16">
    <source>
        <dbReference type="PROSITE" id="PS50853"/>
    </source>
</evidence>
<feature type="domain" description="Fibronectin type-III" evidence="16">
    <location>
        <begin position="816"/>
        <end position="911"/>
    </location>
</feature>
<feature type="domain" description="Ig-like" evidence="15">
    <location>
        <begin position="13"/>
        <end position="68"/>
    </location>
</feature>
<feature type="domain" description="Ig-like" evidence="15">
    <location>
        <begin position="264"/>
        <end position="340"/>
    </location>
</feature>
<proteinExistence type="inferred from homology"/>
<dbReference type="FunFam" id="2.60.40.10:FF:000052">
    <property type="entry name" value="Contactin 1"/>
    <property type="match status" value="1"/>
</dbReference>
<comment type="similarity">
    <text evidence="2">Belongs to the immunoglobulin superfamily. Contactin family.</text>
</comment>
<feature type="domain" description="Ig-like" evidence="15">
    <location>
        <begin position="443"/>
        <end position="540"/>
    </location>
</feature>
<protein>
    <recommendedName>
        <fullName evidence="13">Contactin-1</fullName>
    </recommendedName>
</protein>
<dbReference type="GO" id="GO:0030424">
    <property type="term" value="C:axon"/>
    <property type="evidence" value="ECO:0007669"/>
    <property type="project" value="TreeGrafter"/>
</dbReference>
<dbReference type="SUPFAM" id="SSF49265">
    <property type="entry name" value="Fibronectin type III"/>
    <property type="match status" value="2"/>
</dbReference>
<dbReference type="GO" id="GO:0098552">
    <property type="term" value="C:side of membrane"/>
    <property type="evidence" value="ECO:0007669"/>
    <property type="project" value="UniProtKB-KW"/>
</dbReference>
<dbReference type="CDD" id="cd05851">
    <property type="entry name" value="IgI_3_Contactin-1"/>
    <property type="match status" value="1"/>
</dbReference>
<dbReference type="GO" id="GO:0007411">
    <property type="term" value="P:axon guidance"/>
    <property type="evidence" value="ECO:0007669"/>
    <property type="project" value="TreeGrafter"/>
</dbReference>
<evidence type="ECO:0000256" key="3">
    <source>
        <dbReference type="ARBA" id="ARBA00022475"/>
    </source>
</evidence>
<dbReference type="GO" id="GO:0098632">
    <property type="term" value="F:cell-cell adhesion mediator activity"/>
    <property type="evidence" value="ECO:0007669"/>
    <property type="project" value="TreeGrafter"/>
</dbReference>
<dbReference type="InterPro" id="IPR036116">
    <property type="entry name" value="FN3_sf"/>
</dbReference>
<evidence type="ECO:0000313" key="17">
    <source>
        <dbReference type="Ensembl" id="ENSEASP00005038328.1"/>
    </source>
</evidence>
<dbReference type="Pfam" id="PF00047">
    <property type="entry name" value="ig"/>
    <property type="match status" value="1"/>
</dbReference>
<dbReference type="CDD" id="cd04970">
    <property type="entry name" value="Ig6_Contactin"/>
    <property type="match status" value="1"/>
</dbReference>
<evidence type="ECO:0000256" key="2">
    <source>
        <dbReference type="ARBA" id="ARBA00009812"/>
    </source>
</evidence>
<dbReference type="Proteomes" id="UP000694387">
    <property type="component" value="Chromosome 22"/>
</dbReference>
<dbReference type="InterPro" id="IPR003599">
    <property type="entry name" value="Ig_sub"/>
</dbReference>
<dbReference type="PANTHER" id="PTHR44170">
    <property type="entry name" value="PROTEIN SIDEKICK"/>
    <property type="match status" value="1"/>
</dbReference>
<dbReference type="SMART" id="SM00409">
    <property type="entry name" value="IG"/>
    <property type="match status" value="4"/>
</dbReference>
<evidence type="ECO:0000256" key="8">
    <source>
        <dbReference type="ARBA" id="ARBA00023136"/>
    </source>
</evidence>
<dbReference type="PROSITE" id="PS50853">
    <property type="entry name" value="FN3"/>
    <property type="match status" value="3"/>
</dbReference>
<feature type="domain" description="Ig-like" evidence="15">
    <location>
        <begin position="352"/>
        <end position="439"/>
    </location>
</feature>
<dbReference type="FunFam" id="2.60.40.10:FF:000004">
    <property type="entry name" value="DCC isoform 1"/>
    <property type="match status" value="2"/>
</dbReference>
<evidence type="ECO:0000256" key="9">
    <source>
        <dbReference type="ARBA" id="ARBA00023157"/>
    </source>
</evidence>
<evidence type="ECO:0000256" key="11">
    <source>
        <dbReference type="ARBA" id="ARBA00023288"/>
    </source>
</evidence>
<keyword evidence="5" id="KW-0732">Signal</keyword>
<dbReference type="InterPro" id="IPR007110">
    <property type="entry name" value="Ig-like_dom"/>
</dbReference>